<evidence type="ECO:0000313" key="2">
    <source>
        <dbReference type="Proteomes" id="UP000051324"/>
    </source>
</evidence>
<evidence type="ECO:0000313" key="1">
    <source>
        <dbReference type="EMBL" id="KRL83404.1"/>
    </source>
</evidence>
<comment type="caution">
    <text evidence="1">The sequence shown here is derived from an EMBL/GenBank/DDBJ whole genome shotgun (WGS) entry which is preliminary data.</text>
</comment>
<reference evidence="1 2" key="1">
    <citation type="journal article" date="2015" name="Genome Announc.">
        <title>Expanding the biotechnology potential of lactobacilli through comparative genomics of 213 strains and associated genera.</title>
        <authorList>
            <person name="Sun Z."/>
            <person name="Harris H.M."/>
            <person name="McCann A."/>
            <person name="Guo C."/>
            <person name="Argimon S."/>
            <person name="Zhang W."/>
            <person name="Yang X."/>
            <person name="Jeffery I.B."/>
            <person name="Cooney J.C."/>
            <person name="Kagawa T.F."/>
            <person name="Liu W."/>
            <person name="Song Y."/>
            <person name="Salvetti E."/>
            <person name="Wrobel A."/>
            <person name="Rasinkangas P."/>
            <person name="Parkhill J."/>
            <person name="Rea M.C."/>
            <person name="O'Sullivan O."/>
            <person name="Ritari J."/>
            <person name="Douillard F.P."/>
            <person name="Paul Ross R."/>
            <person name="Yang R."/>
            <person name="Briner A.E."/>
            <person name="Felis G.E."/>
            <person name="de Vos W.M."/>
            <person name="Barrangou R."/>
            <person name="Klaenhammer T.R."/>
            <person name="Caufield P.W."/>
            <person name="Cui Y."/>
            <person name="Zhang H."/>
            <person name="O'Toole P.W."/>
        </authorList>
    </citation>
    <scope>NUCLEOTIDE SEQUENCE [LARGE SCALE GENOMIC DNA]</scope>
    <source>
        <strain evidence="1 2">DSM 16634</strain>
    </source>
</reference>
<name>A0A0R1TPN4_9LACO</name>
<dbReference type="Proteomes" id="UP000051324">
    <property type="component" value="Unassembled WGS sequence"/>
</dbReference>
<dbReference type="eggNOG" id="ENOG5030AWF">
    <property type="taxonomic scope" value="Bacteria"/>
</dbReference>
<organism evidence="1 2">
    <name type="scientific">Ligilactobacillus apodemi DSM 16634 = JCM 16172</name>
    <dbReference type="NCBI Taxonomy" id="1423724"/>
    <lineage>
        <taxon>Bacteria</taxon>
        <taxon>Bacillati</taxon>
        <taxon>Bacillota</taxon>
        <taxon>Bacilli</taxon>
        <taxon>Lactobacillales</taxon>
        <taxon>Lactobacillaceae</taxon>
        <taxon>Ligilactobacillus</taxon>
    </lineage>
</organism>
<sequence length="128" mass="14780">MKFIQYSLAGRIIEEAEFSGASFDAYPIGQKVRITTCDEKIYVGFWGTFMEKNQVPQEITLTHYELDEKNFGSTSPDKIIVPLKKITKIEAILYSNPRWGGPLINDFCFSSDFKFNLDPDLLKNWLKK</sequence>
<dbReference type="PATRIC" id="fig|1423724.4.peg.691"/>
<dbReference type="AlphaFoldDB" id="A0A0R1TPN4"/>
<proteinExistence type="predicted"/>
<keyword evidence="2" id="KW-1185">Reference proteome</keyword>
<protein>
    <submittedName>
        <fullName evidence="1">Uncharacterized protein</fullName>
    </submittedName>
</protein>
<gene>
    <name evidence="1" type="ORF">FC32_GL000654</name>
</gene>
<dbReference type="EMBL" id="AZFT01000053">
    <property type="protein sequence ID" value="KRL83404.1"/>
    <property type="molecule type" value="Genomic_DNA"/>
</dbReference>
<accession>A0A0R1TPN4</accession>
<dbReference type="RefSeq" id="WP_025086526.1">
    <property type="nucleotide sequence ID" value="NZ_AZFT01000053.1"/>
</dbReference>
<dbReference type="STRING" id="1423724.FC32_GL000654"/>